<dbReference type="AlphaFoldDB" id="A0A8S9YFT0"/>
<evidence type="ECO:0000256" key="1">
    <source>
        <dbReference type="SAM" id="MobiDB-lite"/>
    </source>
</evidence>
<proteinExistence type="predicted"/>
<accession>A0A8S9YFT0</accession>
<feature type="compositionally biased region" description="Polar residues" evidence="1">
    <location>
        <begin position="293"/>
        <end position="305"/>
    </location>
</feature>
<reference evidence="2" key="1">
    <citation type="submission" date="2019-07" db="EMBL/GenBank/DDBJ databases">
        <title>Annotation for the trematode Paragonimus miyazaki's.</title>
        <authorList>
            <person name="Choi Y.-J."/>
        </authorList>
    </citation>
    <scope>NUCLEOTIDE SEQUENCE</scope>
    <source>
        <strain evidence="2">Japan</strain>
    </source>
</reference>
<evidence type="ECO:0000313" key="3">
    <source>
        <dbReference type="Proteomes" id="UP000822476"/>
    </source>
</evidence>
<feature type="compositionally biased region" description="Basic residues" evidence="1">
    <location>
        <begin position="1"/>
        <end position="16"/>
    </location>
</feature>
<dbReference type="OrthoDB" id="6266577at2759"/>
<sequence>MSHSHSRGRKDNKHNSHSTSNSSGRHRHTAKNNEVQKHGRHKCKSLERSGSHKHSSALHKLTKRVHHMVAEDRQHRSNENIVETVSKDVTSCGCPKDCGEELNKLRSYVSNLLPLLSQGQDNELHQLEHFVNAPEQLLLECWTIVGAVQLRSLVSKDLMDICVRREKRRLKYSLMPRDTEKVNPAASIPPFDSFEDANSQSEQTCGVSELWRRCLEELKDLSPEQIKMVLSGSSDVISIPPPRCNFTKQHTVNQPEARSVPTGISSQTPADPSSLNSFERTSDSCLLMDSDASRASTDPPQSNTRKYADAEVVSNQPQSTDLGSVSTSQTVTSSTCRLELMKDDVPHDSDALKTRVQREITELESRARAIRSMLKSSGNGRPR</sequence>
<feature type="region of interest" description="Disordered" evidence="1">
    <location>
        <begin position="240"/>
        <end position="330"/>
    </location>
</feature>
<name>A0A8S9YFT0_9TREM</name>
<feature type="compositionally biased region" description="Polar residues" evidence="1">
    <location>
        <begin position="313"/>
        <end position="323"/>
    </location>
</feature>
<feature type="compositionally biased region" description="Polar residues" evidence="1">
    <location>
        <begin position="246"/>
        <end position="279"/>
    </location>
</feature>
<evidence type="ECO:0000313" key="2">
    <source>
        <dbReference type="EMBL" id="KAF7242536.1"/>
    </source>
</evidence>
<comment type="caution">
    <text evidence="2">The sequence shown here is derived from an EMBL/GenBank/DDBJ whole genome shotgun (WGS) entry which is preliminary data.</text>
</comment>
<dbReference type="EMBL" id="JTDE01006658">
    <property type="protein sequence ID" value="KAF7242536.1"/>
    <property type="molecule type" value="Genomic_DNA"/>
</dbReference>
<dbReference type="Proteomes" id="UP000822476">
    <property type="component" value="Unassembled WGS sequence"/>
</dbReference>
<organism evidence="2 3">
    <name type="scientific">Paragonimus skrjabini miyazakii</name>
    <dbReference type="NCBI Taxonomy" id="59628"/>
    <lineage>
        <taxon>Eukaryota</taxon>
        <taxon>Metazoa</taxon>
        <taxon>Spiralia</taxon>
        <taxon>Lophotrochozoa</taxon>
        <taxon>Platyhelminthes</taxon>
        <taxon>Trematoda</taxon>
        <taxon>Digenea</taxon>
        <taxon>Plagiorchiida</taxon>
        <taxon>Troglotremata</taxon>
        <taxon>Troglotrematidae</taxon>
        <taxon>Paragonimus</taxon>
    </lineage>
</organism>
<feature type="region of interest" description="Disordered" evidence="1">
    <location>
        <begin position="1"/>
        <end position="59"/>
    </location>
</feature>
<gene>
    <name evidence="2" type="ORF">EG68_10550</name>
</gene>
<keyword evidence="3" id="KW-1185">Reference proteome</keyword>
<protein>
    <submittedName>
        <fullName evidence="2">Uncharacterized protein</fullName>
    </submittedName>
</protein>